<dbReference type="SUPFAM" id="SSF51905">
    <property type="entry name" value="FAD/NAD(P)-binding domain"/>
    <property type="match status" value="1"/>
</dbReference>
<proteinExistence type="inferred from homology"/>
<dbReference type="GO" id="GO:0004174">
    <property type="term" value="F:electron-transferring-flavoprotein dehydrogenase activity"/>
    <property type="evidence" value="ECO:0007669"/>
    <property type="project" value="TreeGrafter"/>
</dbReference>
<dbReference type="Gene3D" id="3.50.50.100">
    <property type="match status" value="1"/>
</dbReference>
<protein>
    <recommendedName>
        <fullName evidence="6">FAD/NAD(P)-binding domain-containing protein</fullName>
    </recommendedName>
</protein>
<dbReference type="PRINTS" id="PR00368">
    <property type="entry name" value="FADPNR"/>
</dbReference>
<reference evidence="7" key="1">
    <citation type="journal article" date="2021" name="Genome Biol. Evol.">
        <title>The assembled and annotated genome of the fairy-ring fungus Marasmius oreades.</title>
        <authorList>
            <person name="Hiltunen M."/>
            <person name="Ament-Velasquez S.L."/>
            <person name="Johannesson H."/>
        </authorList>
    </citation>
    <scope>NUCLEOTIDE SEQUENCE</scope>
    <source>
        <strain evidence="7">03SP1</strain>
    </source>
</reference>
<dbReference type="InterPro" id="IPR036188">
    <property type="entry name" value="FAD/NAD-bd_sf"/>
</dbReference>
<dbReference type="Proteomes" id="UP001049176">
    <property type="component" value="Chromosome 5"/>
</dbReference>
<name>A0A9P7RZC8_9AGAR</name>
<evidence type="ECO:0000313" key="8">
    <source>
        <dbReference type="Proteomes" id="UP001049176"/>
    </source>
</evidence>
<evidence type="ECO:0000313" key="7">
    <source>
        <dbReference type="EMBL" id="KAG7092534.1"/>
    </source>
</evidence>
<keyword evidence="5" id="KW-0812">Transmembrane</keyword>
<dbReference type="PRINTS" id="PR00469">
    <property type="entry name" value="PNDRDTASEII"/>
</dbReference>
<feature type="transmembrane region" description="Helical" evidence="5">
    <location>
        <begin position="340"/>
        <end position="362"/>
    </location>
</feature>
<dbReference type="PANTHER" id="PTHR43735:SF3">
    <property type="entry name" value="FERROPTOSIS SUPPRESSOR PROTEIN 1"/>
    <property type="match status" value="1"/>
</dbReference>
<sequence>MSTMSAQRRSRIVIIGGGVAGTNIARPLSKSLDPSRYEIILINARPYSILLPPSLRMITSAHNDLKENILVPFDKLFINGNGKFVCGEVIAIDAKQREVQLKSSERIRYDVLVLATGNKWDGPIAFPNEPKEVDEFIVQTRKEFEDAKDVLLVGGGAVGIELAGEIRDVWSDKEITIIHREKLLLNDAYPHKVREAIQKQLESRNVKVILDNMVSEDLIPGPSNNIPVPTRNGRTLRPDLVVRTWGGRPNTQFMGSSLGQNALTPRGHIKVKPTLQLIDHPNIFAAGDIIDWQEQKTSMKTSMGHVPVVVKNVTSFLNGKNVNALYKGSMEMIVIVNGKASGIVFMDVLWGLMLGPFFAVLFKSKNLLVPILRGAIGY</sequence>
<evidence type="ECO:0000256" key="4">
    <source>
        <dbReference type="ARBA" id="ARBA00023002"/>
    </source>
</evidence>
<comment type="caution">
    <text evidence="7">The sequence shown here is derived from an EMBL/GenBank/DDBJ whole genome shotgun (WGS) entry which is preliminary data.</text>
</comment>
<evidence type="ECO:0000256" key="2">
    <source>
        <dbReference type="ARBA" id="ARBA00022630"/>
    </source>
</evidence>
<keyword evidence="4" id="KW-0560">Oxidoreductase</keyword>
<dbReference type="OrthoDB" id="202203at2759"/>
<evidence type="ECO:0000256" key="3">
    <source>
        <dbReference type="ARBA" id="ARBA00022827"/>
    </source>
</evidence>
<feature type="domain" description="FAD/NAD(P)-binding" evidence="6">
    <location>
        <begin position="11"/>
        <end position="300"/>
    </location>
</feature>
<dbReference type="GO" id="GO:0050660">
    <property type="term" value="F:flavin adenine dinucleotide binding"/>
    <property type="evidence" value="ECO:0007669"/>
    <property type="project" value="TreeGrafter"/>
</dbReference>
<evidence type="ECO:0000256" key="1">
    <source>
        <dbReference type="ARBA" id="ARBA00006442"/>
    </source>
</evidence>
<evidence type="ECO:0000256" key="5">
    <source>
        <dbReference type="SAM" id="Phobius"/>
    </source>
</evidence>
<dbReference type="PANTHER" id="PTHR43735">
    <property type="entry name" value="APOPTOSIS-INDUCING FACTOR 1"/>
    <property type="match status" value="1"/>
</dbReference>
<accession>A0A9P7RZC8</accession>
<dbReference type="KEGG" id="more:E1B28_008884"/>
<keyword evidence="5" id="KW-1133">Transmembrane helix</keyword>
<dbReference type="GeneID" id="66077960"/>
<keyword evidence="3" id="KW-0274">FAD</keyword>
<gene>
    <name evidence="7" type="ORF">E1B28_008884</name>
</gene>
<dbReference type="InterPro" id="IPR023753">
    <property type="entry name" value="FAD/NAD-binding_dom"/>
</dbReference>
<dbReference type="Pfam" id="PF07992">
    <property type="entry name" value="Pyr_redox_2"/>
    <property type="match status" value="1"/>
</dbReference>
<dbReference type="GO" id="GO:0005737">
    <property type="term" value="C:cytoplasm"/>
    <property type="evidence" value="ECO:0007669"/>
    <property type="project" value="TreeGrafter"/>
</dbReference>
<evidence type="ECO:0000259" key="6">
    <source>
        <dbReference type="Pfam" id="PF07992"/>
    </source>
</evidence>
<keyword evidence="8" id="KW-1185">Reference proteome</keyword>
<dbReference type="RefSeq" id="XP_043009004.1">
    <property type="nucleotide sequence ID" value="XM_043153719.1"/>
</dbReference>
<organism evidence="7 8">
    <name type="scientific">Marasmius oreades</name>
    <name type="common">fairy-ring Marasmius</name>
    <dbReference type="NCBI Taxonomy" id="181124"/>
    <lineage>
        <taxon>Eukaryota</taxon>
        <taxon>Fungi</taxon>
        <taxon>Dikarya</taxon>
        <taxon>Basidiomycota</taxon>
        <taxon>Agaricomycotina</taxon>
        <taxon>Agaricomycetes</taxon>
        <taxon>Agaricomycetidae</taxon>
        <taxon>Agaricales</taxon>
        <taxon>Marasmiineae</taxon>
        <taxon>Marasmiaceae</taxon>
        <taxon>Marasmius</taxon>
    </lineage>
</organism>
<keyword evidence="5" id="KW-0472">Membrane</keyword>
<dbReference type="AlphaFoldDB" id="A0A9P7RZC8"/>
<comment type="similarity">
    <text evidence="1">Belongs to the FAD-dependent oxidoreductase family.</text>
</comment>
<keyword evidence="2" id="KW-0285">Flavoprotein</keyword>
<dbReference type="EMBL" id="CM032185">
    <property type="protein sequence ID" value="KAG7092534.1"/>
    <property type="molecule type" value="Genomic_DNA"/>
</dbReference>